<dbReference type="SUPFAM" id="SSF52467">
    <property type="entry name" value="DHS-like NAD/FAD-binding domain"/>
    <property type="match status" value="1"/>
</dbReference>
<dbReference type="InterPro" id="IPR014583">
    <property type="entry name" value="Uncharacterised_Sir2-like"/>
</dbReference>
<dbReference type="Pfam" id="PF13289">
    <property type="entry name" value="SIR2_2"/>
    <property type="match status" value="1"/>
</dbReference>
<dbReference type="InterPro" id="IPR029035">
    <property type="entry name" value="DHS-like_NAD/FAD-binding_dom"/>
</dbReference>
<keyword evidence="2" id="KW-1185">Reference proteome</keyword>
<dbReference type="Gene3D" id="3.40.50.1220">
    <property type="entry name" value="TPP-binding domain"/>
    <property type="match status" value="1"/>
</dbReference>
<dbReference type="EMBL" id="JAMKFE010000002">
    <property type="protein sequence ID" value="MCM5678792.1"/>
    <property type="molecule type" value="Genomic_DNA"/>
</dbReference>
<accession>A0ABT0YJ90</accession>
<sequence length="266" mass="30956">MAKLDPLRAAYRRRELILFVGAGVSLSLGLPPWSALIDHMARELDFEPKEFREYGSYLALAEYFRLQHGNIGPLRSWMDRQWHGKDIRVEHSRVHELIVQGDFHIIYTTNYDRWLENAFDHYGHEYVKIVSVADLARIRPEVTQIIKFHGDFENDESIVLDETSYFRRLEFESPLDIKLRADVLGRSVLFVGYSLADINIRYLFFKLSRLWKAAMPGMPQPPSYIFSPKPNPVQEAVLSQWGIEMLSVDADDPSKALVEFLELVIR</sequence>
<dbReference type="PIRSF" id="PIRSF033541">
    <property type="entry name" value="ORF25P_Sir2"/>
    <property type="match status" value="1"/>
</dbReference>
<protein>
    <submittedName>
        <fullName evidence="1">SIR2 family protein</fullName>
    </submittedName>
</protein>
<gene>
    <name evidence="1" type="ORF">M8A51_04505</name>
</gene>
<evidence type="ECO:0000313" key="2">
    <source>
        <dbReference type="Proteomes" id="UP001165541"/>
    </source>
</evidence>
<dbReference type="Proteomes" id="UP001165541">
    <property type="component" value="Unassembled WGS sequence"/>
</dbReference>
<reference evidence="1" key="1">
    <citation type="submission" date="2022-05" db="EMBL/GenBank/DDBJ databases">
        <title>Schlegelella sp. nov., isolated from mangrove soil.</title>
        <authorList>
            <person name="Liu Y."/>
            <person name="Ge X."/>
            <person name="Liu W."/>
        </authorList>
    </citation>
    <scope>NUCLEOTIDE SEQUENCE</scope>
    <source>
        <strain evidence="1">S2-27</strain>
    </source>
</reference>
<evidence type="ECO:0000313" key="1">
    <source>
        <dbReference type="EMBL" id="MCM5678792.1"/>
    </source>
</evidence>
<proteinExistence type="predicted"/>
<organism evidence="1 2">
    <name type="scientific">Caldimonas mangrovi</name>
    <dbReference type="NCBI Taxonomy" id="2944811"/>
    <lineage>
        <taxon>Bacteria</taxon>
        <taxon>Pseudomonadati</taxon>
        <taxon>Pseudomonadota</taxon>
        <taxon>Betaproteobacteria</taxon>
        <taxon>Burkholderiales</taxon>
        <taxon>Sphaerotilaceae</taxon>
        <taxon>Caldimonas</taxon>
    </lineage>
</organism>
<comment type="caution">
    <text evidence="1">The sequence shown here is derived from an EMBL/GenBank/DDBJ whole genome shotgun (WGS) entry which is preliminary data.</text>
</comment>
<dbReference type="RefSeq" id="WP_251776925.1">
    <property type="nucleotide sequence ID" value="NZ_JAMKFE010000002.1"/>
</dbReference>
<name>A0ABT0YJ90_9BURK</name>